<protein>
    <recommendedName>
        <fullName evidence="3">Four helix bundle protein</fullName>
    </recommendedName>
</protein>
<comment type="caution">
    <text evidence="1">The sequence shown here is derived from an EMBL/GenBank/DDBJ whole genome shotgun (WGS) entry which is preliminary data.</text>
</comment>
<evidence type="ECO:0008006" key="3">
    <source>
        <dbReference type="Google" id="ProtNLM"/>
    </source>
</evidence>
<name>A0AAW1VW28_RUBAR</name>
<sequence length="123" mass="14439">MDAKLNELAQNFRRFKAEFIRISSLLPLYQDTPNAAKELSIVIYEHVVLLRVKTEDQDAFERDFFQLKHYYTEVRLASSLYFRKDKAEVELWIACLKALITLGQQQRTRHTKSEPVMPGSESD</sequence>
<proteinExistence type="predicted"/>
<dbReference type="EMBL" id="JBEDUW010000007">
    <property type="protein sequence ID" value="KAK9911256.1"/>
    <property type="molecule type" value="Genomic_DNA"/>
</dbReference>
<evidence type="ECO:0000313" key="1">
    <source>
        <dbReference type="EMBL" id="KAK9911256.1"/>
    </source>
</evidence>
<keyword evidence="2" id="KW-1185">Reference proteome</keyword>
<dbReference type="AlphaFoldDB" id="A0AAW1VW28"/>
<organism evidence="1 2">
    <name type="scientific">Rubus argutus</name>
    <name type="common">Southern blackberry</name>
    <dbReference type="NCBI Taxonomy" id="59490"/>
    <lineage>
        <taxon>Eukaryota</taxon>
        <taxon>Viridiplantae</taxon>
        <taxon>Streptophyta</taxon>
        <taxon>Embryophyta</taxon>
        <taxon>Tracheophyta</taxon>
        <taxon>Spermatophyta</taxon>
        <taxon>Magnoliopsida</taxon>
        <taxon>eudicotyledons</taxon>
        <taxon>Gunneridae</taxon>
        <taxon>Pentapetalae</taxon>
        <taxon>rosids</taxon>
        <taxon>fabids</taxon>
        <taxon>Rosales</taxon>
        <taxon>Rosaceae</taxon>
        <taxon>Rosoideae</taxon>
        <taxon>Rosoideae incertae sedis</taxon>
        <taxon>Rubus</taxon>
    </lineage>
</organism>
<evidence type="ECO:0000313" key="2">
    <source>
        <dbReference type="Proteomes" id="UP001457282"/>
    </source>
</evidence>
<reference evidence="1 2" key="1">
    <citation type="journal article" date="2023" name="G3 (Bethesda)">
        <title>A chromosome-length genome assembly and annotation of blackberry (Rubus argutus, cv. 'Hillquist').</title>
        <authorList>
            <person name="Bruna T."/>
            <person name="Aryal R."/>
            <person name="Dudchenko O."/>
            <person name="Sargent D.J."/>
            <person name="Mead D."/>
            <person name="Buti M."/>
            <person name="Cavallini A."/>
            <person name="Hytonen T."/>
            <person name="Andres J."/>
            <person name="Pham M."/>
            <person name="Weisz D."/>
            <person name="Mascagni F."/>
            <person name="Usai G."/>
            <person name="Natali L."/>
            <person name="Bassil N."/>
            <person name="Fernandez G.E."/>
            <person name="Lomsadze A."/>
            <person name="Armour M."/>
            <person name="Olukolu B."/>
            <person name="Poorten T."/>
            <person name="Britton C."/>
            <person name="Davik J."/>
            <person name="Ashrafi H."/>
            <person name="Aiden E.L."/>
            <person name="Borodovsky M."/>
            <person name="Worthington M."/>
        </authorList>
    </citation>
    <scope>NUCLEOTIDE SEQUENCE [LARGE SCALE GENOMIC DNA]</scope>
    <source>
        <strain evidence="1">PI 553951</strain>
    </source>
</reference>
<gene>
    <name evidence="1" type="ORF">M0R45_035177</name>
</gene>
<dbReference type="Gene3D" id="1.25.40.990">
    <property type="match status" value="1"/>
</dbReference>
<accession>A0AAW1VW28</accession>
<dbReference type="Proteomes" id="UP001457282">
    <property type="component" value="Unassembled WGS sequence"/>
</dbReference>